<dbReference type="HOGENOM" id="CLU_200243_1_0_9"/>
<keyword evidence="3" id="KW-1185">Reference proteome</keyword>
<feature type="transmembrane region" description="Helical" evidence="1">
    <location>
        <begin position="21"/>
        <end position="40"/>
    </location>
</feature>
<dbReference type="Pfam" id="PF12459">
    <property type="entry name" value="DltX"/>
    <property type="match status" value="1"/>
</dbReference>
<dbReference type="InterPro" id="IPR021008">
    <property type="entry name" value="DltX"/>
</dbReference>
<evidence type="ECO:0000313" key="3">
    <source>
        <dbReference type="Proteomes" id="UP000004470"/>
    </source>
</evidence>
<gene>
    <name evidence="2" type="ORF">HMPREF0623_1034</name>
</gene>
<keyword evidence="1" id="KW-0812">Transmembrane</keyword>
<comment type="caution">
    <text evidence="2">The sequence shown here is derived from an EMBL/GenBank/DDBJ whole genome shotgun (WGS) entry which is preliminary data.</text>
</comment>
<keyword evidence="1" id="KW-1133">Transmembrane helix</keyword>
<name>E0NGI7_PEDAC</name>
<evidence type="ECO:0008006" key="4">
    <source>
        <dbReference type="Google" id="ProtNLM"/>
    </source>
</evidence>
<dbReference type="RefSeq" id="WP_004166183.1">
    <property type="nucleotide sequence ID" value="NZ_GL397067.1"/>
</dbReference>
<reference evidence="2" key="1">
    <citation type="submission" date="2010-07" db="EMBL/GenBank/DDBJ databases">
        <authorList>
            <person name="Muzny D."/>
            <person name="Qin X."/>
            <person name="Deng J."/>
            <person name="Jiang H."/>
            <person name="Liu Y."/>
            <person name="Qu J."/>
            <person name="Song X.-Z."/>
            <person name="Zhang L."/>
            <person name="Thornton R."/>
            <person name="Coyle M."/>
            <person name="Francisco L."/>
            <person name="Jackson L."/>
            <person name="Javaid M."/>
            <person name="Korchina V."/>
            <person name="Kovar C."/>
            <person name="Mata R."/>
            <person name="Mathew T."/>
            <person name="Ngo R."/>
            <person name="Nguyen L."/>
            <person name="Nguyen N."/>
            <person name="Okwuonu G."/>
            <person name="Ongeri F."/>
            <person name="Pham C."/>
            <person name="Simmons D."/>
            <person name="Wilczek-Boney K."/>
            <person name="Hale W."/>
            <person name="Jakkamsetti A."/>
            <person name="Pham P."/>
            <person name="Ruth R."/>
            <person name="San Lucas F."/>
            <person name="Warren J."/>
            <person name="Zhang J."/>
            <person name="Zhao Z."/>
            <person name="Zhou C."/>
            <person name="Zhu D."/>
            <person name="Lee S."/>
            <person name="Bess C."/>
            <person name="Blankenburg K."/>
            <person name="Forbes L."/>
            <person name="Fu Q."/>
            <person name="Gubbala S."/>
            <person name="Hirani K."/>
            <person name="Jayaseelan J.C."/>
            <person name="Lara F."/>
            <person name="Munidasa M."/>
            <person name="Palculict T."/>
            <person name="Patil S."/>
            <person name="Pu L.-L."/>
            <person name="Saada N."/>
            <person name="Tang L."/>
            <person name="Weissenberger G."/>
            <person name="Zhu Y."/>
            <person name="Hemphill L."/>
            <person name="Shang Y."/>
            <person name="Youmans B."/>
            <person name="Ayvaz T."/>
            <person name="Ross M."/>
            <person name="Santibanez J."/>
            <person name="Aqrawi P."/>
            <person name="Gross S."/>
            <person name="Joshi V."/>
            <person name="Fowler G."/>
            <person name="Nazareth L."/>
            <person name="Reid J."/>
            <person name="Worley K."/>
            <person name="Petrosino J."/>
            <person name="Highlander S."/>
            <person name="Gibbs R."/>
        </authorList>
    </citation>
    <scope>NUCLEOTIDE SEQUENCE [LARGE SCALE GENOMIC DNA]</scope>
    <source>
        <strain evidence="2">DSM 20284</strain>
    </source>
</reference>
<evidence type="ECO:0000313" key="2">
    <source>
        <dbReference type="EMBL" id="EFL95297.1"/>
    </source>
</evidence>
<accession>E0NGI7</accession>
<dbReference type="AlphaFoldDB" id="E0NGI7"/>
<keyword evidence="1" id="KW-0472">Membrane</keyword>
<dbReference type="Proteomes" id="UP000004470">
    <property type="component" value="Unassembled WGS sequence"/>
</dbReference>
<dbReference type="EMBL" id="AEEG01000004">
    <property type="protein sequence ID" value="EFL95297.1"/>
    <property type="molecule type" value="Genomic_DNA"/>
</dbReference>
<protein>
    <recommendedName>
        <fullName evidence="4">D-Ala-teichoic acid biosynthesis protein</fullName>
    </recommendedName>
</protein>
<organism evidence="2 3">
    <name type="scientific">Pediococcus acidilactici DSM 20284</name>
    <dbReference type="NCBI Taxonomy" id="862514"/>
    <lineage>
        <taxon>Bacteria</taxon>
        <taxon>Bacillati</taxon>
        <taxon>Bacillota</taxon>
        <taxon>Bacilli</taxon>
        <taxon>Lactobacillales</taxon>
        <taxon>Lactobacillaceae</taxon>
        <taxon>Pediococcus</taxon>
        <taxon>Pediococcus acidilactici group</taxon>
    </lineage>
</organism>
<proteinExistence type="predicted"/>
<dbReference type="GeneID" id="57366597"/>
<sequence length="50" mass="5940">MVIGFLKNLWQHDSVKFITRTVFYFLVFVILLYLYGYSGMSGGTFIYNEF</sequence>
<evidence type="ECO:0000256" key="1">
    <source>
        <dbReference type="SAM" id="Phobius"/>
    </source>
</evidence>